<dbReference type="Proteomes" id="UP001055879">
    <property type="component" value="Linkage Group LG01"/>
</dbReference>
<keyword evidence="2" id="KW-1185">Reference proteome</keyword>
<comment type="caution">
    <text evidence="1">The sequence shown here is derived from an EMBL/GenBank/DDBJ whole genome shotgun (WGS) entry which is preliminary data.</text>
</comment>
<sequence>MPIQELYEILMTDESMVMEQKAKIDKKYKPLSVDPIALLARQLAEQALTETAYDGSTDDDDGEALEKAMILLTQHYQKRFKHKSGSNNLRFTSAKMVEQKKDEKKVVNCFNCGKLGHMVKDVAFYRKKLALAEKKESGTILLAEEEYWLDHSDNEAENEENTAMCFIGDDNSDDEEEDTSSDGYEFKFFWTTEKQILEEENVKRMKNKRMEMPFVYTSENAKYFPYQSKKSRKFQILLNVKSSNKSSFSTDFVDLFNNTEKENVSPVSYDTKKYIPPLVLEEKIVDLEDRLEEQNLQTFLENDLFLFIMKTSFEDKISSGFSKDSKENVKVWKNNGHLRSTLETQTESLRMQLDAQISVCASNGKRKPPPDLLNFENFHSKASSSMSNAKTDFFDKVSSSYSIIDDSLLLNAQFYKKKCKRRRSKKSKKHDTVLSENSNISDFSFSDRTVRKSPRQIWRMKQQFSAACTPQQNGVVERRNRTLVEYARSMLAYLGLPLSYWAEAVTTACHTQNRSILHRRFNKTPYELMNRIKPNIKYFKSFGCKCYVLNDRENLNKFSPKADEGVFVCYSSNSTAYRVFLISARKFRTCSFTG</sequence>
<accession>A0ACB9FLW5</accession>
<name>A0ACB9FLW5_ARCLA</name>
<evidence type="ECO:0000313" key="1">
    <source>
        <dbReference type="EMBL" id="KAI3772140.1"/>
    </source>
</evidence>
<organism evidence="1 2">
    <name type="scientific">Arctium lappa</name>
    <name type="common">Greater burdock</name>
    <name type="synonym">Lappa major</name>
    <dbReference type="NCBI Taxonomy" id="4217"/>
    <lineage>
        <taxon>Eukaryota</taxon>
        <taxon>Viridiplantae</taxon>
        <taxon>Streptophyta</taxon>
        <taxon>Embryophyta</taxon>
        <taxon>Tracheophyta</taxon>
        <taxon>Spermatophyta</taxon>
        <taxon>Magnoliopsida</taxon>
        <taxon>eudicotyledons</taxon>
        <taxon>Gunneridae</taxon>
        <taxon>Pentapetalae</taxon>
        <taxon>asterids</taxon>
        <taxon>campanulids</taxon>
        <taxon>Asterales</taxon>
        <taxon>Asteraceae</taxon>
        <taxon>Carduoideae</taxon>
        <taxon>Cardueae</taxon>
        <taxon>Arctiinae</taxon>
        <taxon>Arctium</taxon>
    </lineage>
</organism>
<evidence type="ECO:0000313" key="2">
    <source>
        <dbReference type="Proteomes" id="UP001055879"/>
    </source>
</evidence>
<reference evidence="2" key="1">
    <citation type="journal article" date="2022" name="Mol. Ecol. Resour.">
        <title>The genomes of chicory, endive, great burdock and yacon provide insights into Asteraceae palaeo-polyploidization history and plant inulin production.</title>
        <authorList>
            <person name="Fan W."/>
            <person name="Wang S."/>
            <person name="Wang H."/>
            <person name="Wang A."/>
            <person name="Jiang F."/>
            <person name="Liu H."/>
            <person name="Zhao H."/>
            <person name="Xu D."/>
            <person name="Zhang Y."/>
        </authorList>
    </citation>
    <scope>NUCLEOTIDE SEQUENCE [LARGE SCALE GENOMIC DNA]</scope>
    <source>
        <strain evidence="2">cv. Niubang</strain>
    </source>
</reference>
<reference evidence="1 2" key="2">
    <citation type="journal article" date="2022" name="Mol. Ecol. Resour.">
        <title>The genomes of chicory, endive, great burdock and yacon provide insights into Asteraceae paleo-polyploidization history and plant inulin production.</title>
        <authorList>
            <person name="Fan W."/>
            <person name="Wang S."/>
            <person name="Wang H."/>
            <person name="Wang A."/>
            <person name="Jiang F."/>
            <person name="Liu H."/>
            <person name="Zhao H."/>
            <person name="Xu D."/>
            <person name="Zhang Y."/>
        </authorList>
    </citation>
    <scope>NUCLEOTIDE SEQUENCE [LARGE SCALE GENOMIC DNA]</scope>
    <source>
        <strain evidence="2">cv. Niubang</strain>
    </source>
</reference>
<dbReference type="EMBL" id="CM042047">
    <property type="protein sequence ID" value="KAI3772140.1"/>
    <property type="molecule type" value="Genomic_DNA"/>
</dbReference>
<proteinExistence type="predicted"/>
<gene>
    <name evidence="1" type="ORF">L6452_03315</name>
</gene>
<protein>
    <submittedName>
        <fullName evidence="1">Uncharacterized protein</fullName>
    </submittedName>
</protein>